<accession>A0A0E9X5K9</accession>
<protein>
    <submittedName>
        <fullName evidence="1">Uncharacterized protein</fullName>
    </submittedName>
</protein>
<dbReference type="AlphaFoldDB" id="A0A0E9X5K9"/>
<evidence type="ECO:0000313" key="1">
    <source>
        <dbReference type="EMBL" id="JAH97874.1"/>
    </source>
</evidence>
<organism evidence="1">
    <name type="scientific">Anguilla anguilla</name>
    <name type="common">European freshwater eel</name>
    <name type="synonym">Muraena anguilla</name>
    <dbReference type="NCBI Taxonomy" id="7936"/>
    <lineage>
        <taxon>Eukaryota</taxon>
        <taxon>Metazoa</taxon>
        <taxon>Chordata</taxon>
        <taxon>Craniata</taxon>
        <taxon>Vertebrata</taxon>
        <taxon>Euteleostomi</taxon>
        <taxon>Actinopterygii</taxon>
        <taxon>Neopterygii</taxon>
        <taxon>Teleostei</taxon>
        <taxon>Anguilliformes</taxon>
        <taxon>Anguillidae</taxon>
        <taxon>Anguilla</taxon>
    </lineage>
</organism>
<proteinExistence type="predicted"/>
<reference evidence="1" key="2">
    <citation type="journal article" date="2015" name="Fish Shellfish Immunol.">
        <title>Early steps in the European eel (Anguilla anguilla)-Vibrio vulnificus interaction in the gills: Role of the RtxA13 toxin.</title>
        <authorList>
            <person name="Callol A."/>
            <person name="Pajuelo D."/>
            <person name="Ebbesson L."/>
            <person name="Teles M."/>
            <person name="MacKenzie S."/>
            <person name="Amaro C."/>
        </authorList>
    </citation>
    <scope>NUCLEOTIDE SEQUENCE</scope>
</reference>
<sequence>MWRNRKKTPFVENYVFKQCIVEMVAEGFCSLQYLETQYSTVLCLCHIRQYEGEKKKMEKKANNRKLLLCLPFVKKKISLATFAFFYKTVNLYTE</sequence>
<dbReference type="EMBL" id="GBXM01010703">
    <property type="protein sequence ID" value="JAH97874.1"/>
    <property type="molecule type" value="Transcribed_RNA"/>
</dbReference>
<name>A0A0E9X5K9_ANGAN</name>
<reference evidence="1" key="1">
    <citation type="submission" date="2014-11" db="EMBL/GenBank/DDBJ databases">
        <authorList>
            <person name="Amaro Gonzalez C."/>
        </authorList>
    </citation>
    <scope>NUCLEOTIDE SEQUENCE</scope>
</reference>